<organism evidence="1 2">
    <name type="scientific">Letharia columbiana</name>
    <dbReference type="NCBI Taxonomy" id="112416"/>
    <lineage>
        <taxon>Eukaryota</taxon>
        <taxon>Fungi</taxon>
        <taxon>Dikarya</taxon>
        <taxon>Ascomycota</taxon>
        <taxon>Pezizomycotina</taxon>
        <taxon>Lecanoromycetes</taxon>
        <taxon>OSLEUM clade</taxon>
        <taxon>Lecanoromycetidae</taxon>
        <taxon>Lecanorales</taxon>
        <taxon>Lecanorineae</taxon>
        <taxon>Parmeliaceae</taxon>
        <taxon>Letharia</taxon>
    </lineage>
</organism>
<gene>
    <name evidence="1" type="ORF">HO173_012856</name>
</gene>
<accession>A0A8H6FEW1</accession>
<dbReference type="SUPFAM" id="SSF53335">
    <property type="entry name" value="S-adenosyl-L-methionine-dependent methyltransferases"/>
    <property type="match status" value="1"/>
</dbReference>
<dbReference type="EMBL" id="JACCJC010000108">
    <property type="protein sequence ID" value="KAF6225289.1"/>
    <property type="molecule type" value="Genomic_DNA"/>
</dbReference>
<dbReference type="Gene3D" id="3.40.50.150">
    <property type="entry name" value="Vaccinia Virus protein VP39"/>
    <property type="match status" value="1"/>
</dbReference>
<proteinExistence type="predicted"/>
<sequence>MVAVSQSHELDQDAHHFLRSLELDEEITLLHGDICRLNDLSDVLSSANRGQLTFDVIFARNVLDPIPVDLRAATLLHWATYLTPGSGRIVVTFSPGADTWVEIAGLLIINGKGKARLGFRCMDETEWTRGEEAFGAIASAANLYLAEMQRVGFDGSDAYEEWEGWDPVLKDCVQLHYQEFSERNDLKPAWTDQAGGFSPLFKAMVLKSMMPFLKSDLIAAFGGEDEGFKLDVQPCAVTFAGVIS</sequence>
<reference evidence="1 2" key="1">
    <citation type="journal article" date="2020" name="Genomics">
        <title>Complete, high-quality genomes from long-read metagenomic sequencing of two wolf lichen thalli reveals enigmatic genome architecture.</title>
        <authorList>
            <person name="McKenzie S.K."/>
            <person name="Walston R.F."/>
            <person name="Allen J.L."/>
        </authorList>
    </citation>
    <scope>NUCLEOTIDE SEQUENCE [LARGE SCALE GENOMIC DNA]</scope>
    <source>
        <strain evidence="1">WasteWater2</strain>
    </source>
</reference>
<protein>
    <submittedName>
        <fullName evidence="1">Uncharacterized protein</fullName>
    </submittedName>
</protein>
<dbReference type="RefSeq" id="XP_037158418.1">
    <property type="nucleotide sequence ID" value="XM_037314690.1"/>
</dbReference>
<dbReference type="OrthoDB" id="6329284at2759"/>
<dbReference type="AlphaFoldDB" id="A0A8H6FEW1"/>
<dbReference type="InterPro" id="IPR029063">
    <property type="entry name" value="SAM-dependent_MTases_sf"/>
</dbReference>
<dbReference type="GeneID" id="59294489"/>
<comment type="caution">
    <text evidence="1">The sequence shown here is derived from an EMBL/GenBank/DDBJ whole genome shotgun (WGS) entry which is preliminary data.</text>
</comment>
<evidence type="ECO:0000313" key="2">
    <source>
        <dbReference type="Proteomes" id="UP000578531"/>
    </source>
</evidence>
<dbReference type="Proteomes" id="UP000578531">
    <property type="component" value="Unassembled WGS sequence"/>
</dbReference>
<keyword evidence="2" id="KW-1185">Reference proteome</keyword>
<evidence type="ECO:0000313" key="1">
    <source>
        <dbReference type="EMBL" id="KAF6225289.1"/>
    </source>
</evidence>
<name>A0A8H6FEW1_9LECA</name>